<dbReference type="GO" id="GO:0050568">
    <property type="term" value="F:protein-glutamine glutaminase activity"/>
    <property type="evidence" value="ECO:0007669"/>
    <property type="project" value="UniProtKB-UniRule"/>
</dbReference>
<dbReference type="RefSeq" id="WP_141166631.1">
    <property type="nucleotide sequence ID" value="NZ_VHLH01000013.1"/>
</dbReference>
<accession>A0A506U8Y0</accession>
<keyword evidence="5 7" id="KW-0597">Phosphoprotein</keyword>
<keyword evidence="2 5" id="KW-0145">Chemotaxis</keyword>
<dbReference type="GO" id="GO:0008984">
    <property type="term" value="F:protein-glutamate methylesterase activity"/>
    <property type="evidence" value="ECO:0007669"/>
    <property type="project" value="UniProtKB-UniRule"/>
</dbReference>
<dbReference type="InterPro" id="IPR035909">
    <property type="entry name" value="CheB_C"/>
</dbReference>
<reference evidence="10 11" key="1">
    <citation type="submission" date="2019-06" db="EMBL/GenBank/DDBJ databases">
        <authorList>
            <person name="Li M."/>
        </authorList>
    </citation>
    <scope>NUCLEOTIDE SEQUENCE [LARGE SCALE GENOMIC DNA]</scope>
    <source>
        <strain evidence="10 11">BGMRC6574</strain>
    </source>
</reference>
<dbReference type="NCBIfam" id="NF001965">
    <property type="entry name" value="PRK00742.1"/>
    <property type="match status" value="1"/>
</dbReference>
<name>A0A506U8Y0_9HYPH</name>
<evidence type="ECO:0000259" key="8">
    <source>
        <dbReference type="PROSITE" id="PS50110"/>
    </source>
</evidence>
<evidence type="ECO:0000256" key="2">
    <source>
        <dbReference type="ARBA" id="ARBA00022500"/>
    </source>
</evidence>
<organism evidence="10 11">
    <name type="scientific">Pararhizobium mangrovi</name>
    <dbReference type="NCBI Taxonomy" id="2590452"/>
    <lineage>
        <taxon>Bacteria</taxon>
        <taxon>Pseudomonadati</taxon>
        <taxon>Pseudomonadota</taxon>
        <taxon>Alphaproteobacteria</taxon>
        <taxon>Hyphomicrobiales</taxon>
        <taxon>Rhizobiaceae</taxon>
        <taxon>Rhizobium/Agrobacterium group</taxon>
        <taxon>Pararhizobium</taxon>
    </lineage>
</organism>
<evidence type="ECO:0000256" key="1">
    <source>
        <dbReference type="ARBA" id="ARBA00022490"/>
    </source>
</evidence>
<dbReference type="GO" id="GO:0005737">
    <property type="term" value="C:cytoplasm"/>
    <property type="evidence" value="ECO:0007669"/>
    <property type="project" value="UniProtKB-SubCell"/>
</dbReference>
<evidence type="ECO:0000256" key="7">
    <source>
        <dbReference type="PROSITE-ProRule" id="PRU00169"/>
    </source>
</evidence>
<keyword evidence="3 5" id="KW-0378">Hydrolase</keyword>
<comment type="catalytic activity">
    <reaction evidence="5">
        <text>L-glutaminyl-[protein] + H2O = L-glutamyl-[protein] + NH4(+)</text>
        <dbReference type="Rhea" id="RHEA:16441"/>
        <dbReference type="Rhea" id="RHEA-COMP:10207"/>
        <dbReference type="Rhea" id="RHEA-COMP:10208"/>
        <dbReference type="ChEBI" id="CHEBI:15377"/>
        <dbReference type="ChEBI" id="CHEBI:28938"/>
        <dbReference type="ChEBI" id="CHEBI:29973"/>
        <dbReference type="ChEBI" id="CHEBI:30011"/>
        <dbReference type="EC" id="3.5.1.44"/>
    </reaction>
</comment>
<comment type="caution">
    <text evidence="10">The sequence shown here is derived from an EMBL/GenBank/DDBJ whole genome shotgun (WGS) entry which is preliminary data.</text>
</comment>
<dbReference type="CDD" id="cd17541">
    <property type="entry name" value="REC_CheB-like"/>
    <property type="match status" value="1"/>
</dbReference>
<comment type="subcellular location">
    <subcellularLocation>
        <location evidence="5">Cytoplasm</location>
    </subcellularLocation>
</comment>
<dbReference type="CDD" id="cd16432">
    <property type="entry name" value="CheB_Rec"/>
    <property type="match status" value="1"/>
</dbReference>
<comment type="domain">
    <text evidence="5">Contains a C-terminal catalytic domain, and an N-terminal region which modulates catalytic activity.</text>
</comment>
<dbReference type="InterPro" id="IPR008248">
    <property type="entry name" value="CheB-like"/>
</dbReference>
<evidence type="ECO:0000313" key="11">
    <source>
        <dbReference type="Proteomes" id="UP000320314"/>
    </source>
</evidence>
<comment type="catalytic activity">
    <reaction evidence="4 5">
        <text>[protein]-L-glutamate 5-O-methyl ester + H2O = L-glutamyl-[protein] + methanol + H(+)</text>
        <dbReference type="Rhea" id="RHEA:23236"/>
        <dbReference type="Rhea" id="RHEA-COMP:10208"/>
        <dbReference type="Rhea" id="RHEA-COMP:10311"/>
        <dbReference type="ChEBI" id="CHEBI:15377"/>
        <dbReference type="ChEBI" id="CHEBI:15378"/>
        <dbReference type="ChEBI" id="CHEBI:17790"/>
        <dbReference type="ChEBI" id="CHEBI:29973"/>
        <dbReference type="ChEBI" id="CHEBI:82795"/>
        <dbReference type="EC" id="3.1.1.61"/>
    </reaction>
</comment>
<dbReference type="PROSITE" id="PS50122">
    <property type="entry name" value="CHEB"/>
    <property type="match status" value="1"/>
</dbReference>
<evidence type="ECO:0000256" key="4">
    <source>
        <dbReference type="ARBA" id="ARBA00048267"/>
    </source>
</evidence>
<dbReference type="InterPro" id="IPR011006">
    <property type="entry name" value="CheY-like_superfamily"/>
</dbReference>
<dbReference type="SMART" id="SM00448">
    <property type="entry name" value="REC"/>
    <property type="match status" value="1"/>
</dbReference>
<evidence type="ECO:0000313" key="10">
    <source>
        <dbReference type="EMBL" id="TPW29029.1"/>
    </source>
</evidence>
<evidence type="ECO:0000259" key="9">
    <source>
        <dbReference type="PROSITE" id="PS50122"/>
    </source>
</evidence>
<dbReference type="InterPro" id="IPR000673">
    <property type="entry name" value="Sig_transdc_resp-reg_Me-estase"/>
</dbReference>
<dbReference type="Gene3D" id="3.40.50.2300">
    <property type="match status" value="1"/>
</dbReference>
<dbReference type="PIRSF" id="PIRSF000876">
    <property type="entry name" value="RR_chemtxs_CheB"/>
    <property type="match status" value="1"/>
</dbReference>
<dbReference type="NCBIfam" id="NF009206">
    <property type="entry name" value="PRK12555.1"/>
    <property type="match status" value="1"/>
</dbReference>
<sequence length="373" mass="39156">MTRVHEGDAPASGRPVRVLIVDDSPTMRALLREALANEADIEVVAEACEPQEARAKIKAIDPDVVTLDVEMPGMNGIAFLDKIMRLRPTPVIMVSSFTEPGAAAALDALALGAFDCIGKPRGRADDLEGFADLLRAAARTKPDLAARRAYQRPGTSAAAVRNAAGTRRRPLAIGIGSSTGGVEALAKILPEFPADCPPTLIVQHLPASFSASFAERLDKACAPAVRIPVTGETLRPGVIYIAPGSHHMVVRGGARPFVSLVDTLPNALFRPSADYLFASLAKTFGNEACGVLLTGMGRDGAKGLLQMRKRGAHTIAQDRATALVYGMPRAASEIGAAAADLPLDEIPAAIFKIPKSTKTVTARAVALCEETTT</sequence>
<dbReference type="EMBL" id="VHLH01000013">
    <property type="protein sequence ID" value="TPW29029.1"/>
    <property type="molecule type" value="Genomic_DNA"/>
</dbReference>
<comment type="PTM">
    <text evidence="5">Phosphorylated by CheA. Phosphorylation of the N-terminal regulatory domain activates the methylesterase activity.</text>
</comment>
<dbReference type="EC" id="3.1.1.61" evidence="5"/>
<feature type="active site" evidence="5 6">
    <location>
        <position position="178"/>
    </location>
</feature>
<dbReference type="Proteomes" id="UP000320314">
    <property type="component" value="Unassembled WGS sequence"/>
</dbReference>
<dbReference type="GO" id="GO:0000156">
    <property type="term" value="F:phosphorelay response regulator activity"/>
    <property type="evidence" value="ECO:0007669"/>
    <property type="project" value="InterPro"/>
</dbReference>
<dbReference type="EC" id="3.5.1.44" evidence="5"/>
<feature type="domain" description="Response regulatory" evidence="8">
    <location>
        <begin position="17"/>
        <end position="134"/>
    </location>
</feature>
<dbReference type="GO" id="GO:0006935">
    <property type="term" value="P:chemotaxis"/>
    <property type="evidence" value="ECO:0007669"/>
    <property type="project" value="UniProtKB-UniRule"/>
</dbReference>
<proteinExistence type="inferred from homology"/>
<gene>
    <name evidence="5" type="primary">cheB</name>
    <name evidence="10" type="ORF">FJU11_08625</name>
</gene>
<comment type="similarity">
    <text evidence="5">Belongs to the CheB family.</text>
</comment>
<evidence type="ECO:0000256" key="5">
    <source>
        <dbReference type="HAMAP-Rule" id="MF_00099"/>
    </source>
</evidence>
<feature type="modified residue" description="4-aspartylphosphate" evidence="5 7">
    <location>
        <position position="68"/>
    </location>
</feature>
<dbReference type="SUPFAM" id="SSF52172">
    <property type="entry name" value="CheY-like"/>
    <property type="match status" value="1"/>
</dbReference>
<dbReference type="SUPFAM" id="SSF52738">
    <property type="entry name" value="Methylesterase CheB, C-terminal domain"/>
    <property type="match status" value="1"/>
</dbReference>
<dbReference type="Pfam" id="PF00072">
    <property type="entry name" value="Response_reg"/>
    <property type="match status" value="1"/>
</dbReference>
<feature type="domain" description="CheB-type methylesterase" evidence="9">
    <location>
        <begin position="173"/>
        <end position="350"/>
    </location>
</feature>
<dbReference type="OrthoDB" id="9793421at2"/>
<dbReference type="AlphaFoldDB" id="A0A506U8Y0"/>
<dbReference type="HAMAP" id="MF_00099">
    <property type="entry name" value="CheB_chemtxs"/>
    <property type="match status" value="1"/>
</dbReference>
<evidence type="ECO:0000256" key="3">
    <source>
        <dbReference type="ARBA" id="ARBA00022801"/>
    </source>
</evidence>
<dbReference type="Pfam" id="PF01339">
    <property type="entry name" value="CheB_methylest"/>
    <property type="match status" value="1"/>
</dbReference>
<comment type="function">
    <text evidence="5">Involved in chemotaxis. Part of a chemotaxis signal transduction system that modulates chemotaxis in response to various stimuli. Catalyzes the demethylation of specific methylglutamate residues introduced into the chemoreceptors (methyl-accepting chemotaxis proteins or MCP) by CheR. Also mediates the irreversible deamidation of specific glutamine residues to glutamic acid.</text>
</comment>
<dbReference type="PROSITE" id="PS50110">
    <property type="entry name" value="RESPONSE_REGULATORY"/>
    <property type="match status" value="1"/>
</dbReference>
<dbReference type="PANTHER" id="PTHR42872">
    <property type="entry name" value="PROTEIN-GLUTAMATE METHYLESTERASE/PROTEIN-GLUTAMINE GLUTAMINASE"/>
    <property type="match status" value="1"/>
</dbReference>
<dbReference type="PANTHER" id="PTHR42872:SF6">
    <property type="entry name" value="PROTEIN-GLUTAMATE METHYLESTERASE_PROTEIN-GLUTAMINE GLUTAMINASE"/>
    <property type="match status" value="1"/>
</dbReference>
<keyword evidence="1 5" id="KW-0963">Cytoplasm</keyword>
<dbReference type="InterPro" id="IPR001789">
    <property type="entry name" value="Sig_transdc_resp-reg_receiver"/>
</dbReference>
<feature type="active site" evidence="5 6">
    <location>
        <position position="204"/>
    </location>
</feature>
<evidence type="ECO:0000256" key="6">
    <source>
        <dbReference type="PROSITE-ProRule" id="PRU00050"/>
    </source>
</evidence>
<protein>
    <recommendedName>
        <fullName evidence="5">Protein-glutamate methylesterase/protein-glutamine glutaminase</fullName>
        <ecNumber evidence="5">3.1.1.61</ecNumber>
        <ecNumber evidence="5">3.5.1.44</ecNumber>
    </recommendedName>
</protein>
<keyword evidence="11" id="KW-1185">Reference proteome</keyword>
<feature type="active site" evidence="5 6">
    <location>
        <position position="299"/>
    </location>
</feature>
<dbReference type="Gene3D" id="3.40.50.180">
    <property type="entry name" value="Methylesterase CheB, C-terminal domain"/>
    <property type="match status" value="1"/>
</dbReference>